<feature type="non-terminal residue" evidence="1">
    <location>
        <position position="108"/>
    </location>
</feature>
<reference evidence="1 2" key="1">
    <citation type="journal article" date="2018" name="Sci. Rep.">
        <title>Genomic signatures of local adaptation to the degree of environmental predictability in rotifers.</title>
        <authorList>
            <person name="Franch-Gras L."/>
            <person name="Hahn C."/>
            <person name="Garcia-Roger E.M."/>
            <person name="Carmona M.J."/>
            <person name="Serra M."/>
            <person name="Gomez A."/>
        </authorList>
    </citation>
    <scope>NUCLEOTIDE SEQUENCE [LARGE SCALE GENOMIC DNA]</scope>
    <source>
        <strain evidence="1">HYR1</strain>
    </source>
</reference>
<sequence length="108" mass="12783">MPFQIKMRKNLRSRENGIIKLQINENFKGDHLNNILILNNSTIPTSYTNLITWRRFLLQYNHLKTENIFKFSNRYNLVKLNKEAIAKENDNGGFNSFSTFKNLQFGNL</sequence>
<dbReference type="Proteomes" id="UP000276133">
    <property type="component" value="Unassembled WGS sequence"/>
</dbReference>
<comment type="caution">
    <text evidence="1">The sequence shown here is derived from an EMBL/GenBank/DDBJ whole genome shotgun (WGS) entry which is preliminary data.</text>
</comment>
<evidence type="ECO:0000313" key="2">
    <source>
        <dbReference type="Proteomes" id="UP000276133"/>
    </source>
</evidence>
<gene>
    <name evidence="1" type="ORF">BpHYR1_006504</name>
</gene>
<protein>
    <submittedName>
        <fullName evidence="1">Uncharacterized protein</fullName>
    </submittedName>
</protein>
<accession>A0A3M7PHQ3</accession>
<dbReference type="AlphaFoldDB" id="A0A3M7PHQ3"/>
<dbReference type="EMBL" id="REGN01010929">
    <property type="protein sequence ID" value="RMZ98187.1"/>
    <property type="molecule type" value="Genomic_DNA"/>
</dbReference>
<evidence type="ECO:0000313" key="1">
    <source>
        <dbReference type="EMBL" id="RMZ98187.1"/>
    </source>
</evidence>
<organism evidence="1 2">
    <name type="scientific">Brachionus plicatilis</name>
    <name type="common">Marine rotifer</name>
    <name type="synonym">Brachionus muelleri</name>
    <dbReference type="NCBI Taxonomy" id="10195"/>
    <lineage>
        <taxon>Eukaryota</taxon>
        <taxon>Metazoa</taxon>
        <taxon>Spiralia</taxon>
        <taxon>Gnathifera</taxon>
        <taxon>Rotifera</taxon>
        <taxon>Eurotatoria</taxon>
        <taxon>Monogononta</taxon>
        <taxon>Pseudotrocha</taxon>
        <taxon>Ploima</taxon>
        <taxon>Brachionidae</taxon>
        <taxon>Brachionus</taxon>
    </lineage>
</organism>
<name>A0A3M7PHQ3_BRAPC</name>
<proteinExistence type="predicted"/>
<keyword evidence="2" id="KW-1185">Reference proteome</keyword>